<sequence>MTIIDLTDAQYQQFADATKDVYKQFEKEVGQEAIDMYLKCLAEAKK</sequence>
<dbReference type="InterPro" id="IPR038404">
    <property type="entry name" value="TRAP_DctP_sf"/>
</dbReference>
<name>A0A645GXQ9_9ZZZZ</name>
<reference evidence="1" key="1">
    <citation type="submission" date="2019-08" db="EMBL/GenBank/DDBJ databases">
        <authorList>
            <person name="Kucharzyk K."/>
            <person name="Murdoch R.W."/>
            <person name="Higgins S."/>
            <person name="Loffler F."/>
        </authorList>
    </citation>
    <scope>NUCLEOTIDE SEQUENCE</scope>
</reference>
<dbReference type="AlphaFoldDB" id="A0A645GXQ9"/>
<proteinExistence type="predicted"/>
<gene>
    <name evidence="1" type="ORF">SDC9_178010</name>
</gene>
<dbReference type="Gene3D" id="3.40.190.170">
    <property type="entry name" value="Bacterial extracellular solute-binding protein, family 7"/>
    <property type="match status" value="1"/>
</dbReference>
<accession>A0A645GXQ9</accession>
<organism evidence="1">
    <name type="scientific">bioreactor metagenome</name>
    <dbReference type="NCBI Taxonomy" id="1076179"/>
    <lineage>
        <taxon>unclassified sequences</taxon>
        <taxon>metagenomes</taxon>
        <taxon>ecological metagenomes</taxon>
    </lineage>
</organism>
<protein>
    <submittedName>
        <fullName evidence="1">Uncharacterized protein</fullName>
    </submittedName>
</protein>
<comment type="caution">
    <text evidence="1">The sequence shown here is derived from an EMBL/GenBank/DDBJ whole genome shotgun (WGS) entry which is preliminary data.</text>
</comment>
<dbReference type="EMBL" id="VSSQ01081686">
    <property type="protein sequence ID" value="MPN30539.1"/>
    <property type="molecule type" value="Genomic_DNA"/>
</dbReference>
<evidence type="ECO:0000313" key="1">
    <source>
        <dbReference type="EMBL" id="MPN30539.1"/>
    </source>
</evidence>